<feature type="compositionally biased region" description="Polar residues" evidence="1">
    <location>
        <begin position="1660"/>
        <end position="1700"/>
    </location>
</feature>
<feature type="compositionally biased region" description="Polar residues" evidence="1">
    <location>
        <begin position="1834"/>
        <end position="1853"/>
    </location>
</feature>
<feature type="compositionally biased region" description="Polar residues" evidence="1">
    <location>
        <begin position="1384"/>
        <end position="1402"/>
    </location>
</feature>
<feature type="compositionally biased region" description="Polar residues" evidence="1">
    <location>
        <begin position="616"/>
        <end position="654"/>
    </location>
</feature>
<feature type="compositionally biased region" description="Low complexity" evidence="1">
    <location>
        <begin position="1515"/>
        <end position="1528"/>
    </location>
</feature>
<feature type="region of interest" description="Disordered" evidence="1">
    <location>
        <begin position="1907"/>
        <end position="2011"/>
    </location>
</feature>
<dbReference type="Proteomes" id="UP001150001">
    <property type="component" value="Unassembled WGS sequence"/>
</dbReference>
<sequence>MEFLIYTIGNFDWARQVFLGLSMAFDPSTGDFGQPNYLFGLGLVLSFFVAAFKQFFEKGQIGGEFLGTVCKGYLIWMLCFYPRVDIVVEHAGTGDSAYFTDIPIGLAIGGAVTTQVPIAFIDILSDIFVMPQNSGTHLDALRTLVAIEGSVNSPNIRTIGHADSDFIRSIDSYMNGCLFKDMEVGGAYQEAKVGNVLTNVDAWAAMEVSSTIWYIDMYLEGQPSFMSCKDAYTALSAYIDNDQSKLADGLDELNEAKGISATQVSSALQQLGSASMDSYTFQMNNFLDYHVKKNAMGLDASHSARGQLVDAMEYQAKQQRLFTMAGDRNLWLEMAPATISFFEAFVWFAAPLMSFFIIFGEGGFKIAASYMRFLVLVGLYPFVMILINFYLDWSIQNALETSITEQTAYTIGGLSNFYSEARSYIATASYMTTMVPMLAYMLLKGGEYATVSMAGKIGGTAHVNPSAVAPDIAVGAKNGSLRMGNHSWTMGDNGVVHSTNQIQDQNMPTLGGMSNMTSNLSLTSSMAESRVQSSQASHQQSWGKLSQLMTQIQKGKSANGSDSHQYSENAQFASQVREGLQKNTNLDTQEITQLMGKLVMGGSGSGSGNFGWGSGEDSTQQTSESAKTSTQASDSTQYSNGQSNKTMSNTQGGSQAAGRHGRGPVTRTSHIEDKGNSKAERVQVTDTKSNDKSSGKTDRVGSRSKSDFAVGLDGRVQVNAEGGFNLTEREAEALQASLGYVTSEQGGTSAQYTSQEAIQKVHGLSRTTGWGETGQNAIQDLKSYTAAKQFQETTSHALGVAKGLNQNYSTNFTNAANNKEFKEWVANGYNTESEMANMNPEERRVVEANAQARNLQIQRDASKYYHGDVGRAAAVLFSSEMVNQYQEVANAKDMNSMKSGLMDISQKFNEADFLIGDKALNDMSKNFATMSNNLGSVKDTTSNSAVAGIPEEIQRHQQGFEKTRDDRLDEVGTLLTTKNIKEEHGDNVDKARANASKVAPEKTDEIKAIETATDTVNPTPISQEVKSAAKDAGGLVNDVAAGLVSQFHSATAQQLSEPAAENMKHLESTLNKGGDLLTRPQIATNPSARDFGLTTNSEGVYGAAVIALTSDENTLNKDGLLSDTEIKHHNNAVGNIEKLRTEMAEDESFAKEVGGLASGKYTMEALEDYKLFMGGSEDGFRDIDYNNVAHVASTLGTSLTDEQVSNLSNQSEVNKNYDVVNGKLLSKHYLQIGTEDGAEHQKAYHASKDTPNEVKLSQLEATGKEQNEAAIKEGQSNGTTPLTGVNDTVANTAMPGSVPSNEPSPVPSSMTKFAETAAQSLALMEASENSGMSDEQKSQIFDSIDSNTISVKEGAQLFNAVSSGEMTANQAITSLQEKGEMLASTENTQTDAQPTEANNSKETTTQQTQGNDQTGFSKLASMVVSALPSSPLQPEDSNNQHTQVQSNQEVAPDNKSAETVETSKTSDTVSTNSRPESSAPQSVAETGTVAPATQVASASPQKVDETAPTNSRPESSAPQSAAQTSTVAPATQVASVSPQKVDETAPTNSRPESSAPQSVVETGTVAPATQVASASSQKVDETVPTNSRPESSSPQSVAQTGTVAPATQVASASPQKVDETAPTNSRPESSAPQSAAQTGTVAPATQVASASPQKVAETVPANSRTESSVAQSGNVESATQLASAPTQKATDAVANTQRPNTSEKETGTNQTQLVNASTDSNNGNQGTGTSEDSHNDYKMGNQTKLASLNDTDSSSPSVTGSGSMDLALLESSQFSGMADGDKEIVMEAIASGQLTADEGIEVFNAVQSGEINSDEAIQIANGTKELPSARNEMLASTGSSQSNSDLTASSDNDMGSALTGADNEFISKESDAHLASTNFEAPVSGAVEQPSAEQFEAQVAMDTPNQFDTSVAPNGGGEMNSTMGESEQHLASTSFEAPVSGAEEQQSTELSGTQVAMDTPNQFDTSVAPNDGAEHDSMMRESGTQLASTGFDAPNDGHMDPSTSDANLGDNSNKLDIATALTTGDKTNLEMDADEIINGDKLDTVVGLGGSVGEIDGDVNYDQDTKLT</sequence>
<evidence type="ECO:0000313" key="4">
    <source>
        <dbReference type="EMBL" id="MDC5739849.1"/>
    </source>
</evidence>
<feature type="compositionally biased region" description="Polar residues" evidence="1">
    <location>
        <begin position="1457"/>
        <end position="1485"/>
    </location>
</feature>
<feature type="region of interest" description="Disordered" evidence="1">
    <location>
        <begin position="598"/>
        <end position="706"/>
    </location>
</feature>
<organism evidence="4 5">
    <name type="scientific">Vibrio europaeus</name>
    <dbReference type="NCBI Taxonomy" id="300876"/>
    <lineage>
        <taxon>Bacteria</taxon>
        <taxon>Pseudomonadati</taxon>
        <taxon>Pseudomonadota</taxon>
        <taxon>Gammaproteobacteria</taxon>
        <taxon>Vibrionales</taxon>
        <taxon>Vibrionaceae</taxon>
        <taxon>Vibrio</taxon>
        <taxon>Vibrio oreintalis group</taxon>
    </lineage>
</organism>
<feature type="transmembrane region" description="Helical" evidence="2">
    <location>
        <begin position="37"/>
        <end position="56"/>
    </location>
</feature>
<feature type="transmembrane region" description="Helical" evidence="2">
    <location>
        <begin position="330"/>
        <end position="358"/>
    </location>
</feature>
<accession>A0ABT5GRZ3</accession>
<gene>
    <name evidence="4" type="ORF">OPW20_07205</name>
</gene>
<feature type="compositionally biased region" description="Low complexity" evidence="1">
    <location>
        <begin position="1295"/>
        <end position="1309"/>
    </location>
</feature>
<feature type="transmembrane region" description="Helical" evidence="2">
    <location>
        <begin position="424"/>
        <end position="443"/>
    </location>
</feature>
<feature type="domain" description="TraG N-terminal Proteobacteria" evidence="3">
    <location>
        <begin position="5"/>
        <end position="462"/>
    </location>
</feature>
<feature type="region of interest" description="Disordered" evidence="1">
    <location>
        <begin position="1271"/>
        <end position="1309"/>
    </location>
</feature>
<reference evidence="4" key="1">
    <citation type="submission" date="2022-11" db="EMBL/GenBank/DDBJ databases">
        <title>Role of the vibriolysin VemA secreted by the emergent pathogen Vibrio europaeus in the colonization of Manila clam mucus.</title>
        <authorList>
            <person name="Martinez C."/>
            <person name="Rodriguez S."/>
            <person name="Vences A."/>
            <person name="Barja J.L."/>
            <person name="Toranzo A.E."/>
            <person name="Dubert J."/>
        </authorList>
    </citation>
    <scope>NUCLEOTIDE SEQUENCE</scope>
    <source>
        <strain evidence="4">3454</strain>
    </source>
</reference>
<keyword evidence="2" id="KW-0812">Transmembrane</keyword>
<keyword evidence="2" id="KW-1133">Transmembrane helix</keyword>
<dbReference type="Pfam" id="PF07916">
    <property type="entry name" value="TraG_N"/>
    <property type="match status" value="1"/>
</dbReference>
<dbReference type="EMBL" id="JAPFIT010000011">
    <property type="protein sequence ID" value="MDC5739849.1"/>
    <property type="molecule type" value="Genomic_DNA"/>
</dbReference>
<feature type="region of interest" description="Disordered" evidence="1">
    <location>
        <begin position="1427"/>
        <end position="1739"/>
    </location>
</feature>
<feature type="compositionally biased region" description="Polar residues" evidence="1">
    <location>
        <begin position="1621"/>
        <end position="1640"/>
    </location>
</feature>
<evidence type="ECO:0000256" key="2">
    <source>
        <dbReference type="SAM" id="Phobius"/>
    </source>
</evidence>
<evidence type="ECO:0000256" key="1">
    <source>
        <dbReference type="SAM" id="MobiDB-lite"/>
    </source>
</evidence>
<name>A0ABT5GRZ3_9VIBR</name>
<feature type="compositionally biased region" description="Polar residues" evidence="1">
    <location>
        <begin position="1919"/>
        <end position="1935"/>
    </location>
</feature>
<feature type="compositionally biased region" description="Polar residues" evidence="1">
    <location>
        <begin position="1274"/>
        <end position="1291"/>
    </location>
</feature>
<comment type="caution">
    <text evidence="4">The sequence shown here is derived from an EMBL/GenBank/DDBJ whole genome shotgun (WGS) entry which is preliminary data.</text>
</comment>
<keyword evidence="2" id="KW-0472">Membrane</keyword>
<dbReference type="InterPro" id="IPR012931">
    <property type="entry name" value="TraG_N_Proteobacteria"/>
</dbReference>
<feature type="region of interest" description="Disordered" evidence="1">
    <location>
        <begin position="1383"/>
        <end position="1413"/>
    </location>
</feature>
<feature type="compositionally biased region" description="Polar residues" evidence="1">
    <location>
        <begin position="1570"/>
        <end position="1602"/>
    </location>
</feature>
<dbReference type="RefSeq" id="WP_272237530.1">
    <property type="nucleotide sequence ID" value="NZ_JAPFIQ010000024.1"/>
</dbReference>
<feature type="compositionally biased region" description="Polar residues" evidence="1">
    <location>
        <begin position="1943"/>
        <end position="1968"/>
    </location>
</feature>
<feature type="region of interest" description="Disordered" evidence="1">
    <location>
        <begin position="1831"/>
        <end position="1859"/>
    </location>
</feature>
<evidence type="ECO:0000313" key="5">
    <source>
        <dbReference type="Proteomes" id="UP001150001"/>
    </source>
</evidence>
<protein>
    <submittedName>
        <fullName evidence="4">Conjugal transfer protein TraG N-terminal domain-containing protein</fullName>
    </submittedName>
</protein>
<feature type="compositionally biased region" description="Polar residues" evidence="1">
    <location>
        <begin position="1707"/>
        <end position="1730"/>
    </location>
</feature>
<proteinExistence type="predicted"/>
<evidence type="ECO:0000259" key="3">
    <source>
        <dbReference type="Pfam" id="PF07916"/>
    </source>
</evidence>
<keyword evidence="5" id="KW-1185">Reference proteome</keyword>
<feature type="compositionally biased region" description="Polar residues" evidence="1">
    <location>
        <begin position="2001"/>
        <end position="2011"/>
    </location>
</feature>
<feature type="transmembrane region" description="Helical" evidence="2">
    <location>
        <begin position="370"/>
        <end position="391"/>
    </location>
</feature>
<feature type="compositionally biased region" description="Basic and acidic residues" evidence="1">
    <location>
        <begin position="669"/>
        <end position="706"/>
    </location>
</feature>
<feature type="compositionally biased region" description="Polar residues" evidence="1">
    <location>
        <begin position="1427"/>
        <end position="1449"/>
    </location>
</feature>
<feature type="compositionally biased region" description="Polar residues" evidence="1">
    <location>
        <begin position="1545"/>
        <end position="1561"/>
    </location>
</feature>
<feature type="compositionally biased region" description="Gly residues" evidence="1">
    <location>
        <begin position="599"/>
        <end position="614"/>
    </location>
</feature>